<dbReference type="Gene3D" id="2.60.40.790">
    <property type="match status" value="1"/>
</dbReference>
<proteinExistence type="inferred from homology"/>
<dbReference type="EMBL" id="QJJQ01000005">
    <property type="protein sequence ID" value="PXW87555.1"/>
    <property type="molecule type" value="Genomic_DNA"/>
</dbReference>
<dbReference type="PANTHER" id="PTHR11527">
    <property type="entry name" value="HEAT-SHOCK PROTEIN 20 FAMILY MEMBER"/>
    <property type="match status" value="1"/>
</dbReference>
<sequence>MHSMKPWNPNEHPIHRFRNEMDGMFSRLLNDSFLPSTSFWNEASSFTPKCNIEEKKGHYLVEVEIPGVDPKDIAIELDGNMLTIKGERKRETKTEKEENKMHVVEQSYGSFYRSFTLPNNTNPANIKAENKHGVLFIEIPKQKEQEPRRIDIH</sequence>
<protein>
    <submittedName>
        <fullName evidence="4">HSP20 family protein</fullName>
    </submittedName>
</protein>
<dbReference type="RefSeq" id="WP_110395138.1">
    <property type="nucleotide sequence ID" value="NZ_JADIJL010000003.1"/>
</dbReference>
<dbReference type="Pfam" id="PF00011">
    <property type="entry name" value="HSP20"/>
    <property type="match status" value="1"/>
</dbReference>
<dbReference type="InterPro" id="IPR002068">
    <property type="entry name" value="A-crystallin/Hsp20_dom"/>
</dbReference>
<dbReference type="Proteomes" id="UP000247978">
    <property type="component" value="Unassembled WGS sequence"/>
</dbReference>
<dbReference type="AlphaFoldDB" id="A0A2V3W5L7"/>
<comment type="caution">
    <text evidence="4">The sequence shown here is derived from an EMBL/GenBank/DDBJ whole genome shotgun (WGS) entry which is preliminary data.</text>
</comment>
<dbReference type="InterPro" id="IPR031107">
    <property type="entry name" value="Small_HSP"/>
</dbReference>
<evidence type="ECO:0000313" key="4">
    <source>
        <dbReference type="EMBL" id="PXW87555.1"/>
    </source>
</evidence>
<name>A0A2V3W5L7_9BACI</name>
<feature type="domain" description="SHSP" evidence="3">
    <location>
        <begin position="41"/>
        <end position="153"/>
    </location>
</feature>
<comment type="similarity">
    <text evidence="1 2">Belongs to the small heat shock protein (HSP20) family.</text>
</comment>
<dbReference type="CDD" id="cd06464">
    <property type="entry name" value="ACD_sHsps-like"/>
    <property type="match status" value="1"/>
</dbReference>
<evidence type="ECO:0000259" key="3">
    <source>
        <dbReference type="PROSITE" id="PS01031"/>
    </source>
</evidence>
<evidence type="ECO:0000256" key="1">
    <source>
        <dbReference type="PROSITE-ProRule" id="PRU00285"/>
    </source>
</evidence>
<dbReference type="InterPro" id="IPR008978">
    <property type="entry name" value="HSP20-like_chaperone"/>
</dbReference>
<gene>
    <name evidence="4" type="ORF">DFR56_105202</name>
</gene>
<keyword evidence="5" id="KW-1185">Reference proteome</keyword>
<evidence type="ECO:0000313" key="5">
    <source>
        <dbReference type="Proteomes" id="UP000247978"/>
    </source>
</evidence>
<dbReference type="OrthoDB" id="1806521at2"/>
<dbReference type="SUPFAM" id="SSF49764">
    <property type="entry name" value="HSP20-like chaperones"/>
    <property type="match status" value="1"/>
</dbReference>
<dbReference type="PROSITE" id="PS01031">
    <property type="entry name" value="SHSP"/>
    <property type="match status" value="1"/>
</dbReference>
<accession>A0A2V3W5L7</accession>
<reference evidence="4 5" key="1">
    <citation type="submission" date="2018-05" db="EMBL/GenBank/DDBJ databases">
        <title>Genomic Encyclopedia of Type Strains, Phase IV (KMG-IV): sequencing the most valuable type-strain genomes for metagenomic binning, comparative biology and taxonomic classification.</title>
        <authorList>
            <person name="Goeker M."/>
        </authorList>
    </citation>
    <scope>NUCLEOTIDE SEQUENCE [LARGE SCALE GENOMIC DNA]</scope>
    <source>
        <strain evidence="4 5">DSM 28556</strain>
    </source>
</reference>
<evidence type="ECO:0000256" key="2">
    <source>
        <dbReference type="RuleBase" id="RU003616"/>
    </source>
</evidence>
<organism evidence="4 5">
    <name type="scientific">Pseudogracilibacillus auburnensis</name>
    <dbReference type="NCBI Taxonomy" id="1494959"/>
    <lineage>
        <taxon>Bacteria</taxon>
        <taxon>Bacillati</taxon>
        <taxon>Bacillota</taxon>
        <taxon>Bacilli</taxon>
        <taxon>Bacillales</taxon>
        <taxon>Bacillaceae</taxon>
        <taxon>Pseudogracilibacillus</taxon>
    </lineage>
</organism>